<dbReference type="SMART" id="SM00346">
    <property type="entry name" value="HTH_ICLR"/>
    <property type="match status" value="1"/>
</dbReference>
<dbReference type="PANTHER" id="PTHR30136">
    <property type="entry name" value="HELIX-TURN-HELIX TRANSCRIPTIONAL REGULATOR, ICLR FAMILY"/>
    <property type="match status" value="1"/>
</dbReference>
<dbReference type="EMBL" id="JAGPNL010000002">
    <property type="protein sequence ID" value="MBQ0826538.1"/>
    <property type="molecule type" value="Genomic_DNA"/>
</dbReference>
<proteinExistence type="predicted"/>
<dbReference type="InterPro" id="IPR050707">
    <property type="entry name" value="HTH_MetabolicPath_Reg"/>
</dbReference>
<comment type="caution">
    <text evidence="6">The sequence shown here is derived from an EMBL/GenBank/DDBJ whole genome shotgun (WGS) entry which is preliminary data.</text>
</comment>
<accession>A0A940XMQ1</accession>
<dbReference type="GO" id="GO:0003700">
    <property type="term" value="F:DNA-binding transcription factor activity"/>
    <property type="evidence" value="ECO:0007669"/>
    <property type="project" value="TreeGrafter"/>
</dbReference>
<dbReference type="Pfam" id="PF09339">
    <property type="entry name" value="HTH_IclR"/>
    <property type="match status" value="1"/>
</dbReference>
<keyword evidence="2" id="KW-0238">DNA-binding</keyword>
<evidence type="ECO:0000313" key="6">
    <source>
        <dbReference type="EMBL" id="MBQ0826538.1"/>
    </source>
</evidence>
<dbReference type="GO" id="GO:0045892">
    <property type="term" value="P:negative regulation of DNA-templated transcription"/>
    <property type="evidence" value="ECO:0007669"/>
    <property type="project" value="TreeGrafter"/>
</dbReference>
<keyword evidence="7" id="KW-1185">Reference proteome</keyword>
<dbReference type="InterPro" id="IPR036390">
    <property type="entry name" value="WH_DNA-bd_sf"/>
</dbReference>
<dbReference type="PROSITE" id="PS51077">
    <property type="entry name" value="HTH_ICLR"/>
    <property type="match status" value="1"/>
</dbReference>
<protein>
    <submittedName>
        <fullName evidence="6">Helix-turn-helix domain-containing protein</fullName>
    </submittedName>
</protein>
<evidence type="ECO:0000256" key="1">
    <source>
        <dbReference type="ARBA" id="ARBA00023015"/>
    </source>
</evidence>
<keyword evidence="1" id="KW-0805">Transcription regulation</keyword>
<evidence type="ECO:0000256" key="3">
    <source>
        <dbReference type="ARBA" id="ARBA00023163"/>
    </source>
</evidence>
<dbReference type="InterPro" id="IPR036388">
    <property type="entry name" value="WH-like_DNA-bd_sf"/>
</dbReference>
<dbReference type="PANTHER" id="PTHR30136:SF8">
    <property type="entry name" value="TRANSCRIPTIONAL REGULATORY PROTEIN"/>
    <property type="match status" value="1"/>
</dbReference>
<organism evidence="6 7">
    <name type="scientific">Streptomyces tagetis</name>
    <dbReference type="NCBI Taxonomy" id="2820809"/>
    <lineage>
        <taxon>Bacteria</taxon>
        <taxon>Bacillati</taxon>
        <taxon>Actinomycetota</taxon>
        <taxon>Actinomycetes</taxon>
        <taxon>Kitasatosporales</taxon>
        <taxon>Streptomycetaceae</taxon>
        <taxon>Streptomyces</taxon>
    </lineage>
</organism>
<dbReference type="Gene3D" id="1.10.10.10">
    <property type="entry name" value="Winged helix-like DNA-binding domain superfamily/Winged helix DNA-binding domain"/>
    <property type="match status" value="1"/>
</dbReference>
<dbReference type="InterPro" id="IPR014757">
    <property type="entry name" value="Tscrpt_reg_IclR_C"/>
</dbReference>
<evidence type="ECO:0000256" key="2">
    <source>
        <dbReference type="ARBA" id="ARBA00023125"/>
    </source>
</evidence>
<evidence type="ECO:0000313" key="7">
    <source>
        <dbReference type="Proteomes" id="UP000677875"/>
    </source>
</evidence>
<sequence length="259" mass="27542">MSGASRKPSAHGVETPTGDIQVIARTVQLLRRLNEDGAIDLAHAAKELGVGKSTAHRYLASMETHGLLQRLDRVRYEVGPLLAELGITALTRLGVVDLARPVMEELSHRVRHTVVLSIWNGHAPVVAEVHEDASRTAHVSIRRGSTLRPNTAQAALFAAYPDKCYHRPGGPVTALTEAETAAIHRTCVSVRTSDEEGVRAVATPVWGGSGRLVASLAVVGIAQLVPEEDDSPVAQALTAAAATLQRELTDPLVHDVESG</sequence>
<gene>
    <name evidence="6" type="ORF">J5Y05_08465</name>
</gene>
<dbReference type="Proteomes" id="UP000677875">
    <property type="component" value="Unassembled WGS sequence"/>
</dbReference>
<feature type="domain" description="IclR-ED" evidence="5">
    <location>
        <begin position="81"/>
        <end position="250"/>
    </location>
</feature>
<feature type="domain" description="HTH iclR-type" evidence="4">
    <location>
        <begin position="20"/>
        <end position="80"/>
    </location>
</feature>
<name>A0A940XMQ1_9ACTN</name>
<evidence type="ECO:0000259" key="4">
    <source>
        <dbReference type="PROSITE" id="PS51077"/>
    </source>
</evidence>
<dbReference type="AlphaFoldDB" id="A0A940XMQ1"/>
<dbReference type="PROSITE" id="PS51078">
    <property type="entry name" value="ICLR_ED"/>
    <property type="match status" value="1"/>
</dbReference>
<dbReference type="InterPro" id="IPR005471">
    <property type="entry name" value="Tscrpt_reg_IclR_N"/>
</dbReference>
<keyword evidence="3" id="KW-0804">Transcription</keyword>
<dbReference type="SUPFAM" id="SSF55781">
    <property type="entry name" value="GAF domain-like"/>
    <property type="match status" value="1"/>
</dbReference>
<reference evidence="6" key="1">
    <citation type="submission" date="2021-04" db="EMBL/GenBank/DDBJ databases">
        <title>Genome seq and assembly of Streptomyces sp. RG38.</title>
        <authorList>
            <person name="Chhetri G."/>
        </authorList>
    </citation>
    <scope>NUCLEOTIDE SEQUENCE</scope>
    <source>
        <strain evidence="6">RG38</strain>
    </source>
</reference>
<dbReference type="InterPro" id="IPR029016">
    <property type="entry name" value="GAF-like_dom_sf"/>
</dbReference>
<dbReference type="SUPFAM" id="SSF46785">
    <property type="entry name" value="Winged helix' DNA-binding domain"/>
    <property type="match status" value="1"/>
</dbReference>
<dbReference type="GO" id="GO:0003677">
    <property type="term" value="F:DNA binding"/>
    <property type="evidence" value="ECO:0007669"/>
    <property type="project" value="UniProtKB-KW"/>
</dbReference>
<dbReference type="Gene3D" id="3.30.450.40">
    <property type="match status" value="1"/>
</dbReference>
<evidence type="ECO:0000259" key="5">
    <source>
        <dbReference type="PROSITE" id="PS51078"/>
    </source>
</evidence>
<dbReference type="RefSeq" id="WP_210869907.1">
    <property type="nucleotide sequence ID" value="NZ_JAGPNL010000002.1"/>
</dbReference>